<dbReference type="InterPro" id="IPR008677">
    <property type="entry name" value="MRVI1"/>
</dbReference>
<evidence type="ECO:0000259" key="11">
    <source>
        <dbReference type="Pfam" id="PF14658"/>
    </source>
</evidence>
<feature type="region of interest" description="Disordered" evidence="9">
    <location>
        <begin position="824"/>
        <end position="891"/>
    </location>
</feature>
<feature type="compositionally biased region" description="Basic and acidic residues" evidence="9">
    <location>
        <begin position="1580"/>
        <end position="1591"/>
    </location>
</feature>
<feature type="region of interest" description="Disordered" evidence="9">
    <location>
        <begin position="1552"/>
        <end position="1611"/>
    </location>
</feature>
<comment type="subcellular location">
    <subcellularLocation>
        <location evidence="2">Cytoplasm</location>
    </subcellularLocation>
    <subcellularLocation>
        <location evidence="1">Membrane</location>
        <topology evidence="1">Single-pass membrane protein</topology>
    </subcellularLocation>
</comment>
<keyword evidence="4 10" id="KW-0812">Transmembrane</keyword>
<keyword evidence="6 8" id="KW-0175">Coiled coil</keyword>
<feature type="compositionally biased region" description="Basic and acidic residues" evidence="9">
    <location>
        <begin position="1324"/>
        <end position="1340"/>
    </location>
</feature>
<feature type="coiled-coil region" evidence="8">
    <location>
        <begin position="267"/>
        <end position="294"/>
    </location>
</feature>
<sequence>MQRGQTAKSGKWSCAVPEMAHCTLSHVEQNRHRAPALSQCHLTGLSQDSGVNFSEPNHVPGSSEMCRSASYDLDNAGEDGYCTSGFSEEHLLNITFEACDTMGKGEVLATTLMRYLQEMTAQSSGQDRLATLHDMLDPERKDLSVRKDTFHSVMRMWISRCCQGGFQEDDYQAVGADHCRVPIDGIEFSPFETEKQYPGGGDGCHCESRDLASVLEELKHTQQKLNEQNSSLSRTVSQCEDTNLQLIVEVTELRTKLASAQRSALRSKSLCDELEEARRIMRESQDKAAKTQASNCKLIKENEYLKAHMKIIEELNEKLIHEKTSSEGRIRKLVKINAEIREELDEILVTLAEKDKEITKKSVFIDDLKISYQRNCKIIEGMQLELLQLQENTQLELLRSSGSLQNTLGRGGPAQHQRSLQSEIEETQKRANMGVCGSVCGIVSPYNQRDRVQILQEMSSEEFVEFLAAKPSGSDAALSSAFEILERAYIECHRQQTAIRKHLANVEQELKQQKELKEETERKLTEQEQQLRETQKLALEVKEMVAVNCWRASKLEDDKARVMEEVIQVDQAHTEVVERLRQIEGTVLELQDQVCRLVVGQRITQQQVSKFRNSKGWKPSVCEANSEDPIKEACHKQDENRQQKDVVIATDPVEETIALVTKPDNTFDPATEIHVSLKGTETIVSQAFEATELDHTREKSFSQAKMRMDTATQRTEEELLVATEAKIHRNWIEACTSIRKEQSVGPSCTSDMTQADTVQAISLDRKTAPCQPMNEKKSLFTEGRRSSTQNSEDSGIACSADKSSQLRYPCFPVDAWHDNDCAGSSSLAKTSSAEPEETPSDSVPPLSESGHPQFTPQSQGPDPETCPQPVPKCDTKEHVGRQETTENSYSFQSEAADVEIRKTLVVRFPALVVSDKGEALGSLHCPPLPEPHGLPNHYAKGASGTSSTPRLRPRTRVPLPPAMPTLPEEEEDSPEELDSSSSSPTSCPPLESREVTMVLQPPSIIFPAQANAGSQDPRPLELDRLQSPRPRLPRNVSSLGNPITTVDSRGHLIDLVKDQLPNVQLSEEEIRKNFELLEEAKKVSDRFLMRRGRRSTCSLSDPPTGLSPCPTPRSSPVPSRSSSLSAPPQIETSEMSYTICQATQNMEVPGVREHGDSIRQDIENSRKFLDWKPIEKRKVSSGTLCPRYTTALPKEDCDLGAEAGRKASLSAAKPLLRPATLQTPCTAEIKTMGIFPPLMRAMSWDAVGSISARTDFPGLAPKGEEAHFVSEQPADSLLKSSRYKDFPMQPGKVQKFSKMREEQMLMRTQTIGGCKLPDLNETAEQDRASSTEEEPKEKSDVMPNISDMMLRKLKLHRTLPSGSPSLTEKEVENAFVQLSLAFRNDSYTLEMRLKHAEKERNLTEDNTDKELEEFKCCLKGSVTLWQNSEQREAFQRLLETLMVLQSLATRLSSRAEMVGAVRQEKRMNKATEVMMQYVENLKRTYEKDHAELMEFKKLANQNSNRCYSGSVDTGDDGVPRTSRSLSLTLGKSLPRRRVSVAVVPKFNLLNIPGQNPPTSGLPALCEASSGKGSSPTDSTQHAETESGKTEQESDLTALVKPAVPSSTDEISSEIKAKIEEDAYNKGYQEGLKRSKELQEMRELEEKVVKDEIQEQKEEKEQEVSQEKKFKSSKYEEALEILDWLFPKISKRNRKIWIFLVLFGIVFFMVNIFTYFSNRYNEVGNPTTGKTVSPGQNSLSGM</sequence>
<evidence type="ECO:0000256" key="5">
    <source>
        <dbReference type="ARBA" id="ARBA00022989"/>
    </source>
</evidence>
<feature type="coiled-coil region" evidence="8">
    <location>
        <begin position="208"/>
        <end position="235"/>
    </location>
</feature>
<dbReference type="GO" id="GO:0005789">
    <property type="term" value="C:endoplasmic reticulum membrane"/>
    <property type="evidence" value="ECO:0007669"/>
    <property type="project" value="TreeGrafter"/>
</dbReference>
<dbReference type="STRING" id="1676925.ENSPKIP00000030317"/>
<feature type="compositionally biased region" description="Basic and acidic residues" evidence="9">
    <location>
        <begin position="873"/>
        <end position="884"/>
    </location>
</feature>
<feature type="region of interest" description="Disordered" evidence="9">
    <location>
        <begin position="1008"/>
        <end position="1043"/>
    </location>
</feature>
<accession>A0A3B3SHW5</accession>
<proteinExistence type="predicted"/>
<feature type="region of interest" description="Disordered" evidence="9">
    <location>
        <begin position="927"/>
        <end position="990"/>
    </location>
</feature>
<dbReference type="InterPro" id="IPR039508">
    <property type="entry name" value="KASH5_EF-hand-like_dom"/>
</dbReference>
<evidence type="ECO:0000256" key="10">
    <source>
        <dbReference type="SAM" id="Phobius"/>
    </source>
</evidence>
<evidence type="ECO:0000256" key="6">
    <source>
        <dbReference type="ARBA" id="ARBA00023054"/>
    </source>
</evidence>
<keyword evidence="5 10" id="KW-1133">Transmembrane helix</keyword>
<feature type="domain" description="KASH5-like coiled-coil" evidence="12">
    <location>
        <begin position="207"/>
        <end position="393"/>
    </location>
</feature>
<protein>
    <submittedName>
        <fullName evidence="13">Uncharacterized LOC111832971</fullName>
    </submittedName>
</protein>
<feature type="domain" description="Protein KASH5 EF-hand-like" evidence="11">
    <location>
        <begin position="94"/>
        <end position="158"/>
    </location>
</feature>
<evidence type="ECO:0000256" key="1">
    <source>
        <dbReference type="ARBA" id="ARBA00004167"/>
    </source>
</evidence>
<feature type="region of interest" description="Disordered" evidence="9">
    <location>
        <begin position="1094"/>
        <end position="1128"/>
    </location>
</feature>
<dbReference type="GeneTree" id="ENSGT00530000063722"/>
<feature type="compositionally biased region" description="Polar residues" evidence="9">
    <location>
        <begin position="850"/>
        <end position="860"/>
    </location>
</feature>
<feature type="compositionally biased region" description="Polar residues" evidence="9">
    <location>
        <begin position="824"/>
        <end position="833"/>
    </location>
</feature>
<dbReference type="Proteomes" id="UP000261540">
    <property type="component" value="Unplaced"/>
</dbReference>
<dbReference type="PANTHER" id="PTHR15352">
    <property type="entry name" value="LYMPHOID-RESTRICTED MEMBRANE PROTEIN, JAW1"/>
    <property type="match status" value="1"/>
</dbReference>
<feature type="compositionally biased region" description="Polar residues" evidence="9">
    <location>
        <begin position="1570"/>
        <end position="1579"/>
    </location>
</feature>
<evidence type="ECO:0000256" key="9">
    <source>
        <dbReference type="SAM" id="MobiDB-lite"/>
    </source>
</evidence>
<evidence type="ECO:0000256" key="4">
    <source>
        <dbReference type="ARBA" id="ARBA00022692"/>
    </source>
</evidence>
<dbReference type="Pfam" id="PF14662">
    <property type="entry name" value="KASH_CCD"/>
    <property type="match status" value="1"/>
</dbReference>
<evidence type="ECO:0000313" key="13">
    <source>
        <dbReference type="Ensembl" id="ENSPKIP00000030317.1"/>
    </source>
</evidence>
<keyword evidence="3" id="KW-0963">Cytoplasm</keyword>
<feature type="compositionally biased region" description="Basic and acidic residues" evidence="9">
    <location>
        <begin position="774"/>
        <end position="785"/>
    </location>
</feature>
<evidence type="ECO:0000256" key="7">
    <source>
        <dbReference type="ARBA" id="ARBA00023136"/>
    </source>
</evidence>
<feature type="compositionally biased region" description="Low complexity" evidence="9">
    <location>
        <begin position="1116"/>
        <end position="1128"/>
    </location>
</feature>
<evidence type="ECO:0000256" key="2">
    <source>
        <dbReference type="ARBA" id="ARBA00004496"/>
    </source>
</evidence>
<feature type="compositionally biased region" description="Low complexity" evidence="9">
    <location>
        <begin position="979"/>
        <end position="990"/>
    </location>
</feature>
<evidence type="ECO:0000259" key="12">
    <source>
        <dbReference type="Pfam" id="PF14662"/>
    </source>
</evidence>
<organism evidence="13 14">
    <name type="scientific">Paramormyrops kingsleyae</name>
    <dbReference type="NCBI Taxonomy" id="1676925"/>
    <lineage>
        <taxon>Eukaryota</taxon>
        <taxon>Metazoa</taxon>
        <taxon>Chordata</taxon>
        <taxon>Craniata</taxon>
        <taxon>Vertebrata</taxon>
        <taxon>Euteleostomi</taxon>
        <taxon>Actinopterygii</taxon>
        <taxon>Neopterygii</taxon>
        <taxon>Teleostei</taxon>
        <taxon>Osteoglossocephala</taxon>
        <taxon>Osteoglossomorpha</taxon>
        <taxon>Osteoglossiformes</taxon>
        <taxon>Mormyridae</taxon>
        <taxon>Paramormyrops</taxon>
    </lineage>
</organism>
<keyword evidence="7 10" id="KW-0472">Membrane</keyword>
<feature type="coiled-coil region" evidence="8">
    <location>
        <begin position="1633"/>
        <end position="1669"/>
    </location>
</feature>
<evidence type="ECO:0000313" key="14">
    <source>
        <dbReference type="Proteomes" id="UP000261540"/>
    </source>
</evidence>
<feature type="transmembrane region" description="Helical" evidence="10">
    <location>
        <begin position="1695"/>
        <end position="1715"/>
    </location>
</feature>
<dbReference type="PANTHER" id="PTHR15352:SF2">
    <property type="entry name" value="INOSITOL 1,4,5-TRIPHOSPHATE RECEPTOR ASSOCIATED 1"/>
    <property type="match status" value="1"/>
</dbReference>
<reference evidence="13" key="1">
    <citation type="submission" date="2025-08" db="UniProtKB">
        <authorList>
            <consortium name="Ensembl"/>
        </authorList>
    </citation>
    <scope>IDENTIFICATION</scope>
</reference>
<evidence type="ECO:0000256" key="8">
    <source>
        <dbReference type="SAM" id="Coils"/>
    </source>
</evidence>
<feature type="region of interest" description="Disordered" evidence="9">
    <location>
        <begin position="764"/>
        <end position="797"/>
    </location>
</feature>
<feature type="region of interest" description="Disordered" evidence="9">
    <location>
        <begin position="1314"/>
        <end position="1340"/>
    </location>
</feature>
<dbReference type="Ensembl" id="ENSPKIT00000011133.1">
    <property type="protein sequence ID" value="ENSPKIP00000030317.1"/>
    <property type="gene ID" value="ENSPKIG00000011215.1"/>
</dbReference>
<dbReference type="InterPro" id="IPR028168">
    <property type="entry name" value="KASH5_CC"/>
</dbReference>
<name>A0A3B3SHW5_9TELE</name>
<feature type="compositionally biased region" description="Acidic residues" evidence="9">
    <location>
        <begin position="967"/>
        <end position="978"/>
    </location>
</feature>
<dbReference type="Pfam" id="PF05781">
    <property type="entry name" value="MRVI1"/>
    <property type="match status" value="1"/>
</dbReference>
<reference evidence="13" key="2">
    <citation type="submission" date="2025-09" db="UniProtKB">
        <authorList>
            <consortium name="Ensembl"/>
        </authorList>
    </citation>
    <scope>IDENTIFICATION</scope>
</reference>
<dbReference type="Pfam" id="PF14658">
    <property type="entry name" value="EF-hand_9"/>
    <property type="match status" value="1"/>
</dbReference>
<keyword evidence="14" id="KW-1185">Reference proteome</keyword>
<feature type="coiled-coil region" evidence="8">
    <location>
        <begin position="499"/>
        <end position="544"/>
    </location>
</feature>
<evidence type="ECO:0000256" key="3">
    <source>
        <dbReference type="ARBA" id="ARBA00022490"/>
    </source>
</evidence>